<name>A0AAV6X4X4_9LAMI</name>
<protein>
    <submittedName>
        <fullName evidence="3">Uncharacterized protein</fullName>
    </submittedName>
</protein>
<keyword evidence="4" id="KW-1185">Reference proteome</keyword>
<evidence type="ECO:0000313" key="3">
    <source>
        <dbReference type="EMBL" id="KAG8374205.1"/>
    </source>
</evidence>
<sequence length="104" mass="11024">MAKKIMVILFFILLLMGAGEMAFGFSVNRKLMVDVERKEGVNMAAPAAATKSSAVDVAASAAAADVDLNNHHNIPRESWDRGQNPNGPADVVQDNDGNYAGNHG</sequence>
<comment type="caution">
    <text evidence="3">The sequence shown here is derived from an EMBL/GenBank/DDBJ whole genome shotgun (WGS) entry which is preliminary data.</text>
</comment>
<dbReference type="EMBL" id="WHWC01000011">
    <property type="protein sequence ID" value="KAG8374205.1"/>
    <property type="molecule type" value="Genomic_DNA"/>
</dbReference>
<feature type="compositionally biased region" description="Basic and acidic residues" evidence="1">
    <location>
        <begin position="68"/>
        <end position="80"/>
    </location>
</feature>
<reference evidence="3" key="1">
    <citation type="submission" date="2019-10" db="EMBL/GenBank/DDBJ databases">
        <authorList>
            <person name="Zhang R."/>
            <person name="Pan Y."/>
            <person name="Wang J."/>
            <person name="Ma R."/>
            <person name="Yu S."/>
        </authorList>
    </citation>
    <scope>NUCLEOTIDE SEQUENCE</scope>
    <source>
        <strain evidence="3">LA-IB0</strain>
        <tissue evidence="3">Leaf</tissue>
    </source>
</reference>
<evidence type="ECO:0000256" key="1">
    <source>
        <dbReference type="SAM" id="MobiDB-lite"/>
    </source>
</evidence>
<gene>
    <name evidence="3" type="ORF">BUALT_Bualt11G0106800</name>
</gene>
<feature type="chain" id="PRO_5043820856" evidence="2">
    <location>
        <begin position="25"/>
        <end position="104"/>
    </location>
</feature>
<dbReference type="AlphaFoldDB" id="A0AAV6X4X4"/>
<evidence type="ECO:0000313" key="4">
    <source>
        <dbReference type="Proteomes" id="UP000826271"/>
    </source>
</evidence>
<organism evidence="3 4">
    <name type="scientific">Buddleja alternifolia</name>
    <dbReference type="NCBI Taxonomy" id="168488"/>
    <lineage>
        <taxon>Eukaryota</taxon>
        <taxon>Viridiplantae</taxon>
        <taxon>Streptophyta</taxon>
        <taxon>Embryophyta</taxon>
        <taxon>Tracheophyta</taxon>
        <taxon>Spermatophyta</taxon>
        <taxon>Magnoliopsida</taxon>
        <taxon>eudicotyledons</taxon>
        <taxon>Gunneridae</taxon>
        <taxon>Pentapetalae</taxon>
        <taxon>asterids</taxon>
        <taxon>lamiids</taxon>
        <taxon>Lamiales</taxon>
        <taxon>Scrophulariaceae</taxon>
        <taxon>Buddlejeae</taxon>
        <taxon>Buddleja</taxon>
    </lineage>
</organism>
<feature type="region of interest" description="Disordered" evidence="1">
    <location>
        <begin position="68"/>
        <end position="104"/>
    </location>
</feature>
<feature type="signal peptide" evidence="2">
    <location>
        <begin position="1"/>
        <end position="24"/>
    </location>
</feature>
<dbReference type="Proteomes" id="UP000826271">
    <property type="component" value="Unassembled WGS sequence"/>
</dbReference>
<accession>A0AAV6X4X4</accession>
<evidence type="ECO:0000256" key="2">
    <source>
        <dbReference type="SAM" id="SignalP"/>
    </source>
</evidence>
<keyword evidence="2" id="KW-0732">Signal</keyword>
<proteinExistence type="predicted"/>